<evidence type="ECO:0000313" key="3">
    <source>
        <dbReference type="Proteomes" id="UP001519535"/>
    </source>
</evidence>
<dbReference type="EMBL" id="JAHCLR010000037">
    <property type="protein sequence ID" value="MBS9535179.1"/>
    <property type="molecule type" value="Genomic_DNA"/>
</dbReference>
<keyword evidence="1" id="KW-0732">Signal</keyword>
<evidence type="ECO:0000313" key="2">
    <source>
        <dbReference type="EMBL" id="MBS9535179.1"/>
    </source>
</evidence>
<comment type="caution">
    <text evidence="2">The sequence shown here is derived from an EMBL/GenBank/DDBJ whole genome shotgun (WGS) entry which is preliminary data.</text>
</comment>
<sequence>MKRHGFRMHSVAVAIVASALMITSACTAEAAPPGFPNVDSYTPVDPNTLMHMDKSWRSVVFYPASKHYSCSYLFSGVGIAEDNRTLSCQGDIPGAADAPIDGPDKTGCSFVGVAPNWLARRPSQCGVYTSSDTALPGHELLPGQKVTYGSMTCVQDQGDRTACIDGDHGFVISPEKTWAF</sequence>
<name>A0ABS5RNN0_9MYCO</name>
<dbReference type="PROSITE" id="PS51257">
    <property type="entry name" value="PROKAR_LIPOPROTEIN"/>
    <property type="match status" value="1"/>
</dbReference>
<accession>A0ABS5RNN0</accession>
<protein>
    <recommendedName>
        <fullName evidence="4">Secreted protein</fullName>
    </recommendedName>
</protein>
<keyword evidence="3" id="KW-1185">Reference proteome</keyword>
<dbReference type="Proteomes" id="UP001519535">
    <property type="component" value="Unassembled WGS sequence"/>
</dbReference>
<evidence type="ECO:0008006" key="4">
    <source>
        <dbReference type="Google" id="ProtNLM"/>
    </source>
</evidence>
<gene>
    <name evidence="2" type="ORF">KIH27_16450</name>
</gene>
<reference evidence="2 3" key="1">
    <citation type="submission" date="2021-05" db="EMBL/GenBank/DDBJ databases">
        <title>Mycobacterium acidophilum sp. nov., an extremely acid-tolerant member of the genus Mycobacterium.</title>
        <authorList>
            <person name="Xia J."/>
        </authorList>
    </citation>
    <scope>NUCLEOTIDE SEQUENCE [LARGE SCALE GENOMIC DNA]</scope>
    <source>
        <strain evidence="2 3">M1</strain>
    </source>
</reference>
<dbReference type="RefSeq" id="WP_214094031.1">
    <property type="nucleotide sequence ID" value="NZ_JAHCLR010000037.1"/>
</dbReference>
<proteinExistence type="predicted"/>
<feature type="signal peptide" evidence="1">
    <location>
        <begin position="1"/>
        <end position="30"/>
    </location>
</feature>
<evidence type="ECO:0000256" key="1">
    <source>
        <dbReference type="SAM" id="SignalP"/>
    </source>
</evidence>
<organism evidence="2 3">
    <name type="scientific">Mycolicibacter acidiphilus</name>
    <dbReference type="NCBI Taxonomy" id="2835306"/>
    <lineage>
        <taxon>Bacteria</taxon>
        <taxon>Bacillati</taxon>
        <taxon>Actinomycetota</taxon>
        <taxon>Actinomycetes</taxon>
        <taxon>Mycobacteriales</taxon>
        <taxon>Mycobacteriaceae</taxon>
        <taxon>Mycolicibacter</taxon>
    </lineage>
</organism>
<feature type="chain" id="PRO_5045521476" description="Secreted protein" evidence="1">
    <location>
        <begin position="31"/>
        <end position="180"/>
    </location>
</feature>